<dbReference type="PRINTS" id="PR00320">
    <property type="entry name" value="GPROTEINBRPT"/>
</dbReference>
<reference evidence="6" key="1">
    <citation type="submission" date="2022-01" db="EMBL/GenBank/DDBJ databases">
        <authorList>
            <person name="Braso-Vives M."/>
        </authorList>
    </citation>
    <scope>NUCLEOTIDE SEQUENCE</scope>
</reference>
<organism evidence="6 7">
    <name type="scientific">Branchiostoma lanceolatum</name>
    <name type="common">Common lancelet</name>
    <name type="synonym">Amphioxus lanceolatum</name>
    <dbReference type="NCBI Taxonomy" id="7740"/>
    <lineage>
        <taxon>Eukaryota</taxon>
        <taxon>Metazoa</taxon>
        <taxon>Chordata</taxon>
        <taxon>Cephalochordata</taxon>
        <taxon>Leptocardii</taxon>
        <taxon>Amphioxiformes</taxon>
        <taxon>Branchiostomatidae</taxon>
        <taxon>Branchiostoma</taxon>
    </lineage>
</organism>
<dbReference type="Gene3D" id="2.130.10.10">
    <property type="entry name" value="YVTN repeat-like/Quinoprotein amine dehydrogenase"/>
    <property type="match status" value="4"/>
</dbReference>
<dbReference type="Gene3D" id="1.25.40.370">
    <property type="match status" value="1"/>
</dbReference>
<dbReference type="SMART" id="SM00320">
    <property type="entry name" value="WD40"/>
    <property type="match status" value="12"/>
</dbReference>
<protein>
    <submittedName>
        <fullName evidence="6">NWD1 protein</fullName>
    </submittedName>
</protein>
<dbReference type="Proteomes" id="UP000838412">
    <property type="component" value="Chromosome 5"/>
</dbReference>
<dbReference type="InterPro" id="IPR025139">
    <property type="entry name" value="DUF4062"/>
</dbReference>
<dbReference type="InterPro" id="IPR057588">
    <property type="entry name" value="NWD1/2-like_WH"/>
</dbReference>
<evidence type="ECO:0000256" key="2">
    <source>
        <dbReference type="ARBA" id="ARBA00022737"/>
    </source>
</evidence>
<gene>
    <name evidence="6" type="primary">NWD1</name>
    <name evidence="6" type="ORF">BLAG_LOCUS19777</name>
</gene>
<dbReference type="OrthoDB" id="2325716at2759"/>
<dbReference type="InterPro" id="IPR036322">
    <property type="entry name" value="WD40_repeat_dom_sf"/>
</dbReference>
<dbReference type="Pfam" id="PF13271">
    <property type="entry name" value="DUF4062"/>
    <property type="match status" value="1"/>
</dbReference>
<feature type="domain" description="NWD1/2-like winged helix-turn-helix" evidence="5">
    <location>
        <begin position="620"/>
        <end position="728"/>
    </location>
</feature>
<evidence type="ECO:0000256" key="1">
    <source>
        <dbReference type="ARBA" id="ARBA00022574"/>
    </source>
</evidence>
<accession>A0A8K0A3R5</accession>
<dbReference type="InterPro" id="IPR001680">
    <property type="entry name" value="WD40_rpt"/>
</dbReference>
<dbReference type="InterPro" id="IPR019775">
    <property type="entry name" value="WD40_repeat_CS"/>
</dbReference>
<evidence type="ECO:0000313" key="7">
    <source>
        <dbReference type="Proteomes" id="UP000838412"/>
    </source>
</evidence>
<keyword evidence="1" id="KW-0853">WD repeat</keyword>
<proteinExistence type="predicted"/>
<dbReference type="SUPFAM" id="SSF50978">
    <property type="entry name" value="WD40 repeat-like"/>
    <property type="match status" value="3"/>
</dbReference>
<feature type="domain" description="NACHT" evidence="3">
    <location>
        <begin position="393"/>
        <end position="563"/>
    </location>
</feature>
<evidence type="ECO:0000259" key="4">
    <source>
        <dbReference type="Pfam" id="PF13271"/>
    </source>
</evidence>
<dbReference type="PANTHER" id="PTHR19871:SF14">
    <property type="entry name" value="DUF4062 DOMAIN-CONTAINING PROTEIN"/>
    <property type="match status" value="1"/>
</dbReference>
<dbReference type="SUPFAM" id="SSF52540">
    <property type="entry name" value="P-loop containing nucleoside triphosphate hydrolases"/>
    <property type="match status" value="1"/>
</dbReference>
<dbReference type="Pfam" id="PF25469">
    <property type="entry name" value="WHD_NWD1"/>
    <property type="match status" value="1"/>
</dbReference>
<dbReference type="PANTHER" id="PTHR19871">
    <property type="entry name" value="BETA TRANSDUCIN-RELATED PROTEIN"/>
    <property type="match status" value="1"/>
</dbReference>
<evidence type="ECO:0000313" key="6">
    <source>
        <dbReference type="EMBL" id="CAH1266021.1"/>
    </source>
</evidence>
<feature type="domain" description="DUF4062" evidence="4">
    <location>
        <begin position="28"/>
        <end position="114"/>
    </location>
</feature>
<name>A0A8K0A3R5_BRALA</name>
<keyword evidence="2" id="KW-0677">Repeat</keyword>
<dbReference type="InterPro" id="IPR052752">
    <property type="entry name" value="NACHT-WD_repeat"/>
</dbReference>
<dbReference type="Pfam" id="PF05729">
    <property type="entry name" value="NACHT"/>
    <property type="match status" value="1"/>
</dbReference>
<dbReference type="CDD" id="cd00200">
    <property type="entry name" value="WD40"/>
    <property type="match status" value="1"/>
</dbReference>
<dbReference type="InterPro" id="IPR020472">
    <property type="entry name" value="WD40_PAC1"/>
</dbReference>
<dbReference type="Pfam" id="PF00400">
    <property type="entry name" value="WD40"/>
    <property type="match status" value="9"/>
</dbReference>
<dbReference type="PROSITE" id="PS00678">
    <property type="entry name" value="WD_REPEATS_1"/>
    <property type="match status" value="3"/>
</dbReference>
<dbReference type="InterPro" id="IPR015943">
    <property type="entry name" value="WD40/YVTN_repeat-like_dom_sf"/>
</dbReference>
<dbReference type="EMBL" id="OV696690">
    <property type="protein sequence ID" value="CAH1266021.1"/>
    <property type="molecule type" value="Genomic_DNA"/>
</dbReference>
<dbReference type="InterPro" id="IPR027417">
    <property type="entry name" value="P-loop_NTPase"/>
</dbReference>
<keyword evidence="7" id="KW-1185">Reference proteome</keyword>
<dbReference type="InterPro" id="IPR007111">
    <property type="entry name" value="NACHT_NTPase"/>
</dbReference>
<sequence length="1750" mass="197375">MEVTAEMRSALMKGRMTALPPDKSNIVRIFMSSTFADMAKERNILLQKAYPELREFCQKQGLDFQVMDMRWGVRDEVVADHMTCALCLMEIDTCKRLSVGPNFVAFLGNRYGYRPIPAKIEAEELDILLKKASELDMDTTVIKEWYLQDDNAVPAVCLLQPITSKFKYYTDMEPANESLRQKDKEGWYQVTVQLENILRTAVKAAHKEGLVTEEQQHKYIKSVTETEINRGIMQSADANQRAVIFMRNLQNIEKHVGADAVNAYLDLMDKEKLNEESQKLLEDLKGKLPSKLKNVHQYEVEWTDEGVNEDIESHASYLEQFSDDFVADLKTMIFKSLQSENEEEKNDDWFLTEVISHARFCQAKCESFCGRQEIFDAVYTYMKDTAKINHQPFVIHGASGTGKSSIMAMLAQNAAQTCGEDLVTIIRFLGTSPHSTLIHPVLQSLCLQICEVYGIESPAERVLNNFAEIVQYLSTLLDKVSEKDRPLLILLDSLDQLSSVDRAYSLTWLPKSLPPNVHIVVSTLPDEFDLLKTLKRTIRSDKSYIQVPTLSEQVGGEILDTWLAQVQRCLTDKQREVILSAFSHCRQPLFLKLAFDEARGWKSYTPESELRVAQSARAAINLLYERLEVQHGTIFVSHTMGYIAAARNGIAEHELEDVLSLDDEVLDDVYQYWSPPNKDLVRIPPLIVTRLKYDIMEYLAERQADGKRVLQLFHRQFIECAQERYLAGDDRKARHHVLADFFLGTWSNGRKKEITMDVNGKKEYYNADRNVVPQPMKYDDNVFNRRKLNEVTFHLLHAGRMDDIFEHTLGNLNFMNNMIDAFSVKDLIEDYNMVLQVQDNLEIRLLRDAIRLIKPTLEFKGGVPSYLALELIGRLVPFERQSRRAVDSLLEQSRAWCKKFCDRVTRRPFMLPHSPSIYPPGGYTNPLAAELIGRLDWLSDQSQHIGPLMSQCRAWCARWCERDREPRLVPQGAIARTGQLANQSPQRSCCTRWSDSERDPSVITQGSSFPPPAFERDAVNSLSAELVGRLSSYSSDSVRISQLLSQCLSWCSANCVARGAPSFVPHGSSFPPPGGPLRTTLAHHRDGITSIAMTPDGGYMMTAARDCTIRIYENESDVMELERTLTGHTAAIEVLAAAPNNELLVSGSLDNTLKVWNLETGRLVITMEEDHAHYQHHALLTTTMDSHKVVSPAGKVVNVWDIESGKLQFTLKGHEGAVSCLAVSHDNQCIITGAEDNTIKMWGTETGELKNTFSHHTDDLTCLKVTQDGRIVSGSKDTTLSVIDIENGEVVHRLEGHSHPVYSLAITSDGKYAVSGSDKVIKLWDLSKGKEVHHLQGHYGIVDCVGVTSDNKVIVSGARDEHLNVWDFQSGQLVQTLDGQAAKITAMEVTGYIVVTASTDSYYTKVWDVEQSKMKMSTPRFIDKYGIVGVTSDAGYVVYKREGSENEVNVWNSKDGKDIRTITDKDGSITYLRITHDNNCVVTGDEAGFIKLWNLNTGQLIRQLDKASGGIRCFWITRMDRYLVAVTDNNSVSAWDIDSMMLLWTRKPNCEGKITCVTMTDDRKYTAIGTDDKQILVFDNELDKAAHILVGHQSPLTCLSVSHNQKLLASGSSGETMRVWDLGTGRLVHELYAKSPVFKGIVCLSFSYDDKYLLTGGHDRSLKMWDLQTGKMVTAQYVYATITNIVANRDDIVLTTKLGYVIIEDILLPSPRPPESEETPFSGQSDLDEAVQPVAKVRAYQKKSHFCHIL</sequence>
<evidence type="ECO:0000259" key="5">
    <source>
        <dbReference type="Pfam" id="PF25469"/>
    </source>
</evidence>
<evidence type="ECO:0000259" key="3">
    <source>
        <dbReference type="Pfam" id="PF05729"/>
    </source>
</evidence>
<dbReference type="Gene3D" id="3.40.50.300">
    <property type="entry name" value="P-loop containing nucleotide triphosphate hydrolases"/>
    <property type="match status" value="1"/>
</dbReference>